<comment type="caution">
    <text evidence="1">The sequence shown here is derived from an EMBL/GenBank/DDBJ whole genome shotgun (WGS) entry which is preliminary data.</text>
</comment>
<protein>
    <submittedName>
        <fullName evidence="1">Uncharacterized protein</fullName>
    </submittedName>
</protein>
<dbReference type="Proteomes" id="UP000824881">
    <property type="component" value="Unassembled WGS sequence"/>
</dbReference>
<accession>A0ACB7J6V8</accession>
<proteinExistence type="predicted"/>
<evidence type="ECO:0000313" key="2">
    <source>
        <dbReference type="Proteomes" id="UP000824881"/>
    </source>
</evidence>
<keyword evidence="2" id="KW-1185">Reference proteome</keyword>
<evidence type="ECO:0000313" key="1">
    <source>
        <dbReference type="EMBL" id="KAG9225769.1"/>
    </source>
</evidence>
<dbReference type="EMBL" id="WQMT02000002">
    <property type="protein sequence ID" value="KAG9225769.1"/>
    <property type="molecule type" value="Genomic_DNA"/>
</dbReference>
<reference evidence="1 2" key="1">
    <citation type="journal article" date="2021" name="Appl. Environ. Microbiol.">
        <title>Genetic linkage and physical mapping for an oyster mushroom Pleurotus cornucopiae and QTL analysis for the trait cap color.</title>
        <authorList>
            <person name="Zhang Y."/>
            <person name="Gao W."/>
            <person name="Sonnenberg A."/>
            <person name="Chen Q."/>
            <person name="Zhang J."/>
            <person name="Huang C."/>
        </authorList>
    </citation>
    <scope>NUCLEOTIDE SEQUENCE [LARGE SCALE GENOMIC DNA]</scope>
    <source>
        <strain evidence="1">CCMSSC00406</strain>
    </source>
</reference>
<sequence length="671" mass="73967">MLPTLCQFLSGLAAIAGLIFDANGQGLGLCAFGGPFELRHQSVVLNVIYEVSRYAQLCSSLVSDALITLSMYYYLKDGLKATNFFGTKNIVNLLISYTLTIGLLTSILSVIALTVFAAQETQPQVPIIHFMIANVYVNSFLASLNWRMGLREVGQGSDFFSTQASAVQGKSGVLKSISSRYRRKFDIELLLNMDSNVSPESPAEKQPVIGLIGMGAMGRILVVCDIPEKFESLKEEYKDKKNIVVVRDGHAVARCSDFMVYSVEAEFIERVVAEYGPSTKVGAIVAGQTSVKAPEREAFEKHLPADTYILSCHSLHGPSVSPLGQPLILIQHRAPDWALQLVENILRPLGSRYVYLSYEDHDSITANTQAVTHAAFLSMGSAWCSRTNYPWEEGLYVGGIETVKVNLTLRIYSNKWHVYAGLAILNPSARLQIDQYAKSATELFKLMLKGGEGAKELRERVEWARATVFGNSNGGADGGAPLGKSTKSRRPILLSERLLDRFTMAPTPPSHPASLPDSSSATKDNGVPVLPVHQKPNSHLSLLTMVDCWAHLNINPFHLLSLAATPIFRLFLGVAEHLFRNQALLDAALHSALNDTWHRDDDLEFVVAARGWSQCVSFGSFEVYRKRFEATRSFFEERFPEANARGGEMIKAIMESEAEREKDEESDSSSG</sequence>
<name>A0ACB7J6V8_PLECO</name>
<gene>
    <name evidence="1" type="ORF">CCMSSC00406_0007779</name>
</gene>
<organism evidence="1 2">
    <name type="scientific">Pleurotus cornucopiae</name>
    <name type="common">Cornucopia mushroom</name>
    <dbReference type="NCBI Taxonomy" id="5321"/>
    <lineage>
        <taxon>Eukaryota</taxon>
        <taxon>Fungi</taxon>
        <taxon>Dikarya</taxon>
        <taxon>Basidiomycota</taxon>
        <taxon>Agaricomycotina</taxon>
        <taxon>Agaricomycetes</taxon>
        <taxon>Agaricomycetidae</taxon>
        <taxon>Agaricales</taxon>
        <taxon>Pleurotineae</taxon>
        <taxon>Pleurotaceae</taxon>
        <taxon>Pleurotus</taxon>
    </lineage>
</organism>